<dbReference type="PANTHER" id="PTHR11941:SF54">
    <property type="entry name" value="ENOYL-COA HYDRATASE, MITOCHONDRIAL"/>
    <property type="match status" value="1"/>
</dbReference>
<evidence type="ECO:0000256" key="2">
    <source>
        <dbReference type="ARBA" id="ARBA00023239"/>
    </source>
</evidence>
<comment type="caution">
    <text evidence="4">The sequence shown here is derived from an EMBL/GenBank/DDBJ whole genome shotgun (WGS) entry which is preliminary data.</text>
</comment>
<dbReference type="InterPro" id="IPR018376">
    <property type="entry name" value="Enoyl-CoA_hyd/isom_CS"/>
</dbReference>
<dbReference type="PANTHER" id="PTHR11941">
    <property type="entry name" value="ENOYL-COA HYDRATASE-RELATED"/>
    <property type="match status" value="1"/>
</dbReference>
<dbReference type="GO" id="GO:0016836">
    <property type="term" value="F:hydro-lyase activity"/>
    <property type="evidence" value="ECO:0007669"/>
    <property type="project" value="UniProtKB-ARBA"/>
</dbReference>
<evidence type="ECO:0000313" key="5">
    <source>
        <dbReference type="Proteomes" id="UP000289546"/>
    </source>
</evidence>
<dbReference type="AlphaFoldDB" id="A0A4Q0S448"/>
<evidence type="ECO:0000313" key="4">
    <source>
        <dbReference type="EMBL" id="RXH28955.1"/>
    </source>
</evidence>
<keyword evidence="2" id="KW-0456">Lyase</keyword>
<reference evidence="4 5" key="1">
    <citation type="submission" date="2015-04" db="EMBL/GenBank/DDBJ databases">
        <title>Comparative genomics of rhizobia nodulating Arachis hypogaea in China.</title>
        <authorList>
            <person name="Li Y."/>
        </authorList>
    </citation>
    <scope>NUCLEOTIDE SEQUENCE [LARGE SCALE GENOMIC DNA]</scope>
    <source>
        <strain evidence="4 5">CCBAU 51757</strain>
    </source>
</reference>
<dbReference type="PROSITE" id="PS00166">
    <property type="entry name" value="ENOYL_COA_HYDRATASE"/>
    <property type="match status" value="1"/>
</dbReference>
<evidence type="ECO:0000256" key="3">
    <source>
        <dbReference type="RuleBase" id="RU003707"/>
    </source>
</evidence>
<proteinExistence type="inferred from homology"/>
<dbReference type="Gene3D" id="1.10.12.10">
    <property type="entry name" value="Lyase 2-enoyl-coa Hydratase, Chain A, domain 2"/>
    <property type="match status" value="1"/>
</dbReference>
<name>A0A4Q0S448_9BRAD</name>
<dbReference type="InterPro" id="IPR014748">
    <property type="entry name" value="Enoyl-CoA_hydra_C"/>
</dbReference>
<dbReference type="RefSeq" id="WP_128918586.1">
    <property type="nucleotide sequence ID" value="NZ_LBJQ01000073.1"/>
</dbReference>
<sequence>MTTSDLLIATTPSPHVRLLKMNRHAKRNALSNELIAAIADTCRAAVADEDIRCIVLTGGDAFFCAGADIKEMQQRGFEAINNPARRNDWRDITNCVKPIIAAVEGICFGGGNELAMLADIVVAGEGAQFGQPEINIGVIPGDGGTQRLTRVAGKPLAMLMVLSGQPISARAALQAGLVADIVETGLATARAVEIAGIIAQKPPRSVELAKAAVLAAHQTPLEAGLEFERQAIRVAFTTADQQEGMDAFFEKRSPNYRGQ</sequence>
<accession>A0A4Q0S448</accession>
<evidence type="ECO:0000256" key="1">
    <source>
        <dbReference type="ARBA" id="ARBA00005254"/>
    </source>
</evidence>
<dbReference type="Pfam" id="PF00378">
    <property type="entry name" value="ECH_1"/>
    <property type="match status" value="1"/>
</dbReference>
<dbReference type="FunFam" id="3.90.226.10:FF:000009">
    <property type="entry name" value="Carnitinyl-CoA dehydratase"/>
    <property type="match status" value="1"/>
</dbReference>
<comment type="similarity">
    <text evidence="1 3">Belongs to the enoyl-CoA hydratase/isomerase family.</text>
</comment>
<gene>
    <name evidence="4" type="ORF">XH99_14270</name>
</gene>
<dbReference type="GO" id="GO:0006635">
    <property type="term" value="P:fatty acid beta-oxidation"/>
    <property type="evidence" value="ECO:0007669"/>
    <property type="project" value="TreeGrafter"/>
</dbReference>
<dbReference type="EMBL" id="LBJQ01000073">
    <property type="protein sequence ID" value="RXH28955.1"/>
    <property type="molecule type" value="Genomic_DNA"/>
</dbReference>
<dbReference type="FunFam" id="1.10.12.10:FF:000001">
    <property type="entry name" value="Probable enoyl-CoA hydratase, mitochondrial"/>
    <property type="match status" value="1"/>
</dbReference>
<dbReference type="Gene3D" id="3.90.226.10">
    <property type="entry name" value="2-enoyl-CoA Hydratase, Chain A, domain 1"/>
    <property type="match status" value="1"/>
</dbReference>
<protein>
    <submittedName>
        <fullName evidence="4">2,3-dehydroadipyl-CoA hydratase</fullName>
    </submittedName>
</protein>
<dbReference type="InterPro" id="IPR001753">
    <property type="entry name" value="Enoyl-CoA_hydra/iso"/>
</dbReference>
<dbReference type="SUPFAM" id="SSF52096">
    <property type="entry name" value="ClpP/crotonase"/>
    <property type="match status" value="1"/>
</dbReference>
<dbReference type="InterPro" id="IPR029045">
    <property type="entry name" value="ClpP/crotonase-like_dom_sf"/>
</dbReference>
<keyword evidence="5" id="KW-1185">Reference proteome</keyword>
<dbReference type="CDD" id="cd06558">
    <property type="entry name" value="crotonase-like"/>
    <property type="match status" value="1"/>
</dbReference>
<dbReference type="Proteomes" id="UP000289546">
    <property type="component" value="Unassembled WGS sequence"/>
</dbReference>
<organism evidence="4 5">
    <name type="scientific">Bradyrhizobium nanningense</name>
    <dbReference type="NCBI Taxonomy" id="1325118"/>
    <lineage>
        <taxon>Bacteria</taxon>
        <taxon>Pseudomonadati</taxon>
        <taxon>Pseudomonadota</taxon>
        <taxon>Alphaproteobacteria</taxon>
        <taxon>Hyphomicrobiales</taxon>
        <taxon>Nitrobacteraceae</taxon>
        <taxon>Bradyrhizobium</taxon>
    </lineage>
</organism>